<evidence type="ECO:0000256" key="1">
    <source>
        <dbReference type="ARBA" id="ARBA00023002"/>
    </source>
</evidence>
<dbReference type="EMBL" id="LYDR01000027">
    <property type="protein sequence ID" value="ODA36384.1"/>
    <property type="molecule type" value="Genomic_DNA"/>
</dbReference>
<dbReference type="PANTHER" id="PTHR43476">
    <property type="entry name" value="3-(3-HYDROXY-PHENYL)PROPIONATE/3-HYDROXYCINNAMIC ACID HYDROXYLASE"/>
    <property type="match status" value="1"/>
</dbReference>
<name>A0A1C3ET56_9PLAN</name>
<dbReference type="OrthoDB" id="9806565at2"/>
<evidence type="ECO:0000313" key="4">
    <source>
        <dbReference type="Proteomes" id="UP000094828"/>
    </source>
</evidence>
<evidence type="ECO:0000313" key="3">
    <source>
        <dbReference type="EMBL" id="ODA36384.1"/>
    </source>
</evidence>
<dbReference type="Pfam" id="PF01494">
    <property type="entry name" value="FAD_binding_3"/>
    <property type="match status" value="1"/>
</dbReference>
<dbReference type="InterPro" id="IPR050631">
    <property type="entry name" value="PheA/TfdB_FAD_monoxygenase"/>
</dbReference>
<dbReference type="PANTHER" id="PTHR43476:SF5">
    <property type="entry name" value="FAD-DEPENDENT MONOOXYGENASE"/>
    <property type="match status" value="1"/>
</dbReference>
<dbReference type="Proteomes" id="UP000094828">
    <property type="component" value="Unassembled WGS sequence"/>
</dbReference>
<dbReference type="InterPro" id="IPR036188">
    <property type="entry name" value="FAD/NAD-bd_sf"/>
</dbReference>
<feature type="domain" description="FAD-binding" evidence="2">
    <location>
        <begin position="4"/>
        <end position="325"/>
    </location>
</feature>
<accession>A0A1C3ET56</accession>
<dbReference type="STRING" id="1841610.A6X21_16435"/>
<keyword evidence="1" id="KW-0560">Oxidoreductase</keyword>
<dbReference type="InterPro" id="IPR002938">
    <property type="entry name" value="FAD-bd"/>
</dbReference>
<dbReference type="SUPFAM" id="SSF51905">
    <property type="entry name" value="FAD/NAD(P)-binding domain"/>
    <property type="match status" value="1"/>
</dbReference>
<proteinExistence type="predicted"/>
<organism evidence="3 4">
    <name type="scientific">Planctopirus hydrillae</name>
    <dbReference type="NCBI Taxonomy" id="1841610"/>
    <lineage>
        <taxon>Bacteria</taxon>
        <taxon>Pseudomonadati</taxon>
        <taxon>Planctomycetota</taxon>
        <taxon>Planctomycetia</taxon>
        <taxon>Planctomycetales</taxon>
        <taxon>Planctomycetaceae</taxon>
        <taxon>Planctopirus</taxon>
    </lineage>
</organism>
<gene>
    <name evidence="3" type="ORF">A6X21_16435</name>
</gene>
<dbReference type="PRINTS" id="PR00420">
    <property type="entry name" value="RNGMNOXGNASE"/>
</dbReference>
<dbReference type="GO" id="GO:0071949">
    <property type="term" value="F:FAD binding"/>
    <property type="evidence" value="ECO:0007669"/>
    <property type="project" value="InterPro"/>
</dbReference>
<dbReference type="RefSeq" id="WP_068845735.1">
    <property type="nucleotide sequence ID" value="NZ_LYDR01000027.1"/>
</dbReference>
<dbReference type="Gene3D" id="3.50.50.60">
    <property type="entry name" value="FAD/NAD(P)-binding domain"/>
    <property type="match status" value="1"/>
</dbReference>
<dbReference type="GO" id="GO:0016491">
    <property type="term" value="F:oxidoreductase activity"/>
    <property type="evidence" value="ECO:0007669"/>
    <property type="project" value="UniProtKB-KW"/>
</dbReference>
<reference evidence="3 4" key="1">
    <citation type="submission" date="2016-05" db="EMBL/GenBank/DDBJ databases">
        <title>Genomic and physiological characterization of Planctopirus sp. isolated from fresh water lake.</title>
        <authorList>
            <person name="Subhash Y."/>
            <person name="Ramana C."/>
        </authorList>
    </citation>
    <scope>NUCLEOTIDE SEQUENCE [LARGE SCALE GENOMIC DNA]</scope>
    <source>
        <strain evidence="3 4">JC280</strain>
    </source>
</reference>
<evidence type="ECO:0000259" key="2">
    <source>
        <dbReference type="Pfam" id="PF01494"/>
    </source>
</evidence>
<dbReference type="NCBIfam" id="NF004834">
    <property type="entry name" value="PRK06185.1-3"/>
    <property type="match status" value="1"/>
</dbReference>
<sequence length="408" mass="45644">MIQTQCCVVGGGPAGLMLGCLLARSGVKVIVLEKHGDFFRDFRGDTIHPSTLELLYELGQLEAFRAQVPHQEYPSLKVVLDGHVFDGPDFTTLPTHCKFMAIAPQWDFLNFLAEYASKFETFQLMMNTEAKDLVFENGEIVGVKAIHDGEEYEIRADLVVAADGRGSRLRTQADLHVQEIGVPIDVLWYHLPKTMEDPQGHVLGRVGNGQMMVTIDRGDYFQCGTVIGKGKLDQIQADGLEAFREKVIQLAPFLEEATKSIKSWDQVKLLSVQINRLNEWARPGFLCIGDSAHAMSPAGGVGVNMAIQDAVATSNLLGEKLREGKVTLDDLHLVQLRREKPVKFIQKIQAFAHAKIFNPNEGFRAKGVGMWIFRWMIFFMANPVRRRMARMIGLGPLPEHIETAEYHS</sequence>
<comment type="caution">
    <text evidence="3">The sequence shown here is derived from an EMBL/GenBank/DDBJ whole genome shotgun (WGS) entry which is preliminary data.</text>
</comment>
<protein>
    <recommendedName>
        <fullName evidence="2">FAD-binding domain-containing protein</fullName>
    </recommendedName>
</protein>
<keyword evidence="4" id="KW-1185">Reference proteome</keyword>
<dbReference type="AlphaFoldDB" id="A0A1C3ET56"/>